<dbReference type="AlphaFoldDB" id="A0A4R3VCM2"/>
<dbReference type="PANTHER" id="PTHR35011">
    <property type="entry name" value="2,3-DIKETO-L-GULONATE TRAP TRANSPORTER SMALL PERMEASE PROTEIN YIAM"/>
    <property type="match status" value="1"/>
</dbReference>
<evidence type="ECO:0000256" key="7">
    <source>
        <dbReference type="ARBA" id="ARBA00023136"/>
    </source>
</evidence>
<keyword evidence="3" id="KW-1003">Cell membrane</keyword>
<evidence type="ECO:0000313" key="11">
    <source>
        <dbReference type="EMBL" id="TCV01392.1"/>
    </source>
</evidence>
<evidence type="ECO:0000256" key="4">
    <source>
        <dbReference type="ARBA" id="ARBA00022519"/>
    </source>
</evidence>
<keyword evidence="12" id="KW-1185">Reference proteome</keyword>
<evidence type="ECO:0000256" key="6">
    <source>
        <dbReference type="ARBA" id="ARBA00022989"/>
    </source>
</evidence>
<reference evidence="11 12" key="1">
    <citation type="submission" date="2019-03" db="EMBL/GenBank/DDBJ databases">
        <title>Genomic Encyclopedia of Type Strains, Phase IV (KMG-IV): sequencing the most valuable type-strain genomes for metagenomic binning, comparative biology and taxonomic classification.</title>
        <authorList>
            <person name="Goeker M."/>
        </authorList>
    </citation>
    <scope>NUCLEOTIDE SEQUENCE [LARGE SCALE GENOMIC DNA]</scope>
    <source>
        <strain evidence="11 12">DSM 100048</strain>
    </source>
</reference>
<evidence type="ECO:0000256" key="1">
    <source>
        <dbReference type="ARBA" id="ARBA00004429"/>
    </source>
</evidence>
<sequence length="172" mass="18954">MTALLCKLRKPLDTLYLLAGVISAIFLVAILVIITMQIAARALSINFPGSSDYAGYMMAAASFMAFAYTLNRGGHVRVSLLLGLFGERRYLVDTVCHLIATIFSCLLAWHASTMVYWSWMLGDVSQGQDATPLWIVQMPVAVGSIILAICFIDNFVSMLLRRQDNIVADIVE</sequence>
<evidence type="ECO:0000256" key="3">
    <source>
        <dbReference type="ARBA" id="ARBA00022475"/>
    </source>
</evidence>
<comment type="function">
    <text evidence="9">Part of the tripartite ATP-independent periplasmic (TRAP) transport system.</text>
</comment>
<dbReference type="GO" id="GO:0015740">
    <property type="term" value="P:C4-dicarboxylate transport"/>
    <property type="evidence" value="ECO:0007669"/>
    <property type="project" value="TreeGrafter"/>
</dbReference>
<feature type="transmembrane region" description="Helical" evidence="9">
    <location>
        <begin position="90"/>
        <end position="111"/>
    </location>
</feature>
<evidence type="ECO:0000256" key="8">
    <source>
        <dbReference type="ARBA" id="ARBA00038436"/>
    </source>
</evidence>
<dbReference type="GO" id="GO:0005886">
    <property type="term" value="C:plasma membrane"/>
    <property type="evidence" value="ECO:0007669"/>
    <property type="project" value="UniProtKB-SubCell"/>
</dbReference>
<dbReference type="Pfam" id="PF04290">
    <property type="entry name" value="DctQ"/>
    <property type="match status" value="1"/>
</dbReference>
<evidence type="ECO:0000256" key="5">
    <source>
        <dbReference type="ARBA" id="ARBA00022692"/>
    </source>
</evidence>
<keyword evidence="6 9" id="KW-1133">Transmembrane helix</keyword>
<keyword evidence="5 9" id="KW-0812">Transmembrane</keyword>
<dbReference type="PANTHER" id="PTHR35011:SF10">
    <property type="entry name" value="TRAP TRANSPORTER SMALL PERMEASE PROTEIN"/>
    <property type="match status" value="1"/>
</dbReference>
<accession>A0A4R3VCM2</accession>
<comment type="similarity">
    <text evidence="8 9">Belongs to the TRAP transporter small permease family.</text>
</comment>
<dbReference type="InterPro" id="IPR007387">
    <property type="entry name" value="TRAP_DctQ"/>
</dbReference>
<name>A0A4R3VCM2_9BURK</name>
<dbReference type="RefSeq" id="WP_132473887.1">
    <property type="nucleotide sequence ID" value="NZ_JBHRVM010000001.1"/>
</dbReference>
<gene>
    <name evidence="11" type="ORF">EV686_102103</name>
</gene>
<evidence type="ECO:0000256" key="9">
    <source>
        <dbReference type="RuleBase" id="RU369079"/>
    </source>
</evidence>
<keyword evidence="7 9" id="KW-0472">Membrane</keyword>
<feature type="transmembrane region" description="Helical" evidence="9">
    <location>
        <begin position="15"/>
        <end position="38"/>
    </location>
</feature>
<comment type="caution">
    <text evidence="11">The sequence shown here is derived from an EMBL/GenBank/DDBJ whole genome shotgun (WGS) entry which is preliminary data.</text>
</comment>
<protein>
    <recommendedName>
        <fullName evidence="9">TRAP transporter small permease protein</fullName>
    </recommendedName>
</protein>
<evidence type="ECO:0000313" key="12">
    <source>
        <dbReference type="Proteomes" id="UP000294692"/>
    </source>
</evidence>
<feature type="domain" description="Tripartite ATP-independent periplasmic transporters DctQ component" evidence="10">
    <location>
        <begin position="30"/>
        <end position="159"/>
    </location>
</feature>
<feature type="transmembrane region" description="Helical" evidence="9">
    <location>
        <begin position="53"/>
        <end position="70"/>
    </location>
</feature>
<proteinExistence type="inferred from homology"/>
<keyword evidence="2 9" id="KW-0813">Transport</keyword>
<evidence type="ECO:0000259" key="10">
    <source>
        <dbReference type="Pfam" id="PF04290"/>
    </source>
</evidence>
<feature type="transmembrane region" description="Helical" evidence="9">
    <location>
        <begin position="131"/>
        <end position="152"/>
    </location>
</feature>
<evidence type="ECO:0000256" key="2">
    <source>
        <dbReference type="ARBA" id="ARBA00022448"/>
    </source>
</evidence>
<keyword evidence="4 9" id="KW-0997">Cell inner membrane</keyword>
<dbReference type="Proteomes" id="UP000294692">
    <property type="component" value="Unassembled WGS sequence"/>
</dbReference>
<dbReference type="GO" id="GO:0022857">
    <property type="term" value="F:transmembrane transporter activity"/>
    <property type="evidence" value="ECO:0007669"/>
    <property type="project" value="UniProtKB-UniRule"/>
</dbReference>
<organism evidence="11 12">
    <name type="scientific">Paracandidimonas soli</name>
    <dbReference type="NCBI Taxonomy" id="1917182"/>
    <lineage>
        <taxon>Bacteria</taxon>
        <taxon>Pseudomonadati</taxon>
        <taxon>Pseudomonadota</taxon>
        <taxon>Betaproteobacteria</taxon>
        <taxon>Burkholderiales</taxon>
        <taxon>Alcaligenaceae</taxon>
        <taxon>Paracandidimonas</taxon>
    </lineage>
</organism>
<dbReference type="OrthoDB" id="26202at2"/>
<comment type="subunit">
    <text evidence="9">The complex comprises the extracytoplasmic solute receptor protein and the two transmembrane proteins.</text>
</comment>
<dbReference type="EMBL" id="SMBX01000002">
    <property type="protein sequence ID" value="TCV01392.1"/>
    <property type="molecule type" value="Genomic_DNA"/>
</dbReference>
<comment type="subcellular location">
    <subcellularLocation>
        <location evidence="1 9">Cell inner membrane</location>
        <topology evidence="1 9">Multi-pass membrane protein</topology>
    </subcellularLocation>
</comment>
<dbReference type="InterPro" id="IPR055348">
    <property type="entry name" value="DctQ"/>
</dbReference>